<dbReference type="AlphaFoldDB" id="A0A157SGF0"/>
<dbReference type="InterPro" id="IPR052529">
    <property type="entry name" value="Bact_Transport_Assoc"/>
</dbReference>
<evidence type="ECO:0000313" key="3">
    <source>
        <dbReference type="EMBL" id="SAI69552.1"/>
    </source>
</evidence>
<dbReference type="Proteomes" id="UP000076848">
    <property type="component" value="Unassembled WGS sequence"/>
</dbReference>
<keyword evidence="1" id="KW-0812">Transmembrane</keyword>
<feature type="transmembrane region" description="Helical" evidence="1">
    <location>
        <begin position="306"/>
        <end position="327"/>
    </location>
</feature>
<dbReference type="OrthoDB" id="9807744at2"/>
<evidence type="ECO:0000256" key="1">
    <source>
        <dbReference type="SAM" id="Phobius"/>
    </source>
</evidence>
<dbReference type="Pfam" id="PF07786">
    <property type="entry name" value="HGSNAT_cat"/>
    <property type="match status" value="1"/>
</dbReference>
<organism evidence="3 4">
    <name type="scientific">Bordetella ansorpii</name>
    <dbReference type="NCBI Taxonomy" id="288768"/>
    <lineage>
        <taxon>Bacteria</taxon>
        <taxon>Pseudomonadati</taxon>
        <taxon>Pseudomonadota</taxon>
        <taxon>Betaproteobacteria</taxon>
        <taxon>Burkholderiales</taxon>
        <taxon>Alcaligenaceae</taxon>
        <taxon>Bordetella</taxon>
    </lineage>
</organism>
<feature type="transmembrane region" description="Helical" evidence="1">
    <location>
        <begin position="241"/>
        <end position="261"/>
    </location>
</feature>
<reference evidence="3 4" key="1">
    <citation type="submission" date="2016-04" db="EMBL/GenBank/DDBJ databases">
        <authorList>
            <consortium name="Pathogen Informatics"/>
        </authorList>
    </citation>
    <scope>NUCLEOTIDE SEQUENCE [LARGE SCALE GENOMIC DNA]</scope>
    <source>
        <strain evidence="3 4">H050680373</strain>
    </source>
</reference>
<dbReference type="EMBL" id="FKIF01000006">
    <property type="protein sequence ID" value="SAI69552.1"/>
    <property type="molecule type" value="Genomic_DNA"/>
</dbReference>
<dbReference type="PANTHER" id="PTHR30590">
    <property type="entry name" value="INNER MEMBRANE PROTEIN"/>
    <property type="match status" value="1"/>
</dbReference>
<sequence>MTPVRRARLDGLDLARYLALAGMVLVNFRLAMQPRPDGPPWLQALFDGIEGKASAVFVVLAGLGLSLATRDQAPGEAWTWTVRRAMFLMAVGLLNQLVFPADIIHYYAVYFLLALPWLHAGKEGLYGGVLGVASVSLWAQLNFDYARGWDWHSLRYDGFWTWGGFVRNLLFNGFHPVLPWLALFLYGMLLGQFALPRARMQWMLMAGGALAMGAASGVAWLGEGTVGGWLVSTAPMPPGPVYLLMGVGVASVAIGASLRIAGGWPGGPWRALLPAGRMTLSLYLAHILLGMSTLQALGALDGSWTLSETAAAASVFVACGTVFAWAWSRVMPQGPVETLMRKVTSVSWHRGSYARRASGKRLDES</sequence>
<gene>
    <name evidence="3" type="ORF">SAMEA3906486_02567</name>
</gene>
<feature type="transmembrane region" description="Helical" evidence="1">
    <location>
        <begin position="202"/>
        <end position="221"/>
    </location>
</feature>
<protein>
    <submittedName>
        <fullName evidence="3">Predicted membrane protein</fullName>
    </submittedName>
</protein>
<feature type="transmembrane region" description="Helical" evidence="1">
    <location>
        <begin position="85"/>
        <end position="113"/>
    </location>
</feature>
<feature type="transmembrane region" description="Helical" evidence="1">
    <location>
        <begin position="177"/>
        <end position="195"/>
    </location>
</feature>
<keyword evidence="1" id="KW-0472">Membrane</keyword>
<evidence type="ECO:0000259" key="2">
    <source>
        <dbReference type="Pfam" id="PF07786"/>
    </source>
</evidence>
<keyword evidence="4" id="KW-1185">Reference proteome</keyword>
<feature type="transmembrane region" description="Helical" evidence="1">
    <location>
        <begin position="282"/>
        <end position="300"/>
    </location>
</feature>
<evidence type="ECO:0000313" key="4">
    <source>
        <dbReference type="Proteomes" id="UP000076848"/>
    </source>
</evidence>
<dbReference type="RefSeq" id="WP_066127531.1">
    <property type="nucleotide sequence ID" value="NZ_FKIF01000006.1"/>
</dbReference>
<dbReference type="PANTHER" id="PTHR30590:SF3">
    <property type="entry name" value="HYPOTHETICAL MEMBRANE SPANNING PROTEIN"/>
    <property type="match status" value="1"/>
</dbReference>
<dbReference type="InterPro" id="IPR012429">
    <property type="entry name" value="HGSNAT_cat"/>
</dbReference>
<keyword evidence="1" id="KW-1133">Transmembrane helix</keyword>
<proteinExistence type="predicted"/>
<feature type="domain" description="Heparan-alpha-glucosaminide N-acetyltransferase catalytic" evidence="2">
    <location>
        <begin position="8"/>
        <end position="222"/>
    </location>
</feature>
<name>A0A157SGF0_9BORD</name>
<accession>A0A157SGF0</accession>